<name>A0A2P2PH19_RHIMU</name>
<reference evidence="1" key="1">
    <citation type="submission" date="2018-02" db="EMBL/GenBank/DDBJ databases">
        <title>Rhizophora mucronata_Transcriptome.</title>
        <authorList>
            <person name="Meera S.P."/>
            <person name="Sreeshan A."/>
            <person name="Augustine A."/>
        </authorList>
    </citation>
    <scope>NUCLEOTIDE SEQUENCE</scope>
    <source>
        <tissue evidence="1">Leaf</tissue>
    </source>
</reference>
<organism evidence="1">
    <name type="scientific">Rhizophora mucronata</name>
    <name type="common">Asiatic mangrove</name>
    <dbReference type="NCBI Taxonomy" id="61149"/>
    <lineage>
        <taxon>Eukaryota</taxon>
        <taxon>Viridiplantae</taxon>
        <taxon>Streptophyta</taxon>
        <taxon>Embryophyta</taxon>
        <taxon>Tracheophyta</taxon>
        <taxon>Spermatophyta</taxon>
        <taxon>Magnoliopsida</taxon>
        <taxon>eudicotyledons</taxon>
        <taxon>Gunneridae</taxon>
        <taxon>Pentapetalae</taxon>
        <taxon>rosids</taxon>
        <taxon>fabids</taxon>
        <taxon>Malpighiales</taxon>
        <taxon>Rhizophoraceae</taxon>
        <taxon>Rhizophora</taxon>
    </lineage>
</organism>
<protein>
    <submittedName>
        <fullName evidence="1">Uncharacterized protein</fullName>
    </submittedName>
</protein>
<dbReference type="EMBL" id="GGEC01073503">
    <property type="protein sequence ID" value="MBX53987.1"/>
    <property type="molecule type" value="Transcribed_RNA"/>
</dbReference>
<proteinExistence type="predicted"/>
<evidence type="ECO:0000313" key="1">
    <source>
        <dbReference type="EMBL" id="MBX53987.1"/>
    </source>
</evidence>
<sequence length="14" mass="1809">MYYLIKLLQLVHQF</sequence>
<accession>A0A2P2PH19</accession>